<gene>
    <name evidence="1" type="ORF">BBL17_013880</name>
</gene>
<dbReference type="RefSeq" id="WP_071208232.1">
    <property type="nucleotide sequence ID" value="NZ_MBFE02000009.1"/>
</dbReference>
<protein>
    <submittedName>
        <fullName evidence="1">Uncharacterized protein</fullName>
    </submittedName>
</protein>
<comment type="caution">
    <text evidence="1">The sequence shown here is derived from an EMBL/GenBank/DDBJ whole genome shotgun (WGS) entry which is preliminary data.</text>
</comment>
<evidence type="ECO:0000313" key="1">
    <source>
        <dbReference type="EMBL" id="MUO42874.1"/>
    </source>
</evidence>
<evidence type="ECO:0000313" key="2">
    <source>
        <dbReference type="Proteomes" id="UP000179454"/>
    </source>
</evidence>
<dbReference type="EMBL" id="MBFE02000009">
    <property type="protein sequence ID" value="MUO42874.1"/>
    <property type="molecule type" value="Genomic_DNA"/>
</dbReference>
<organism evidence="1 2">
    <name type="scientific">Agrobacterium vitis</name>
    <name type="common">Rhizobium vitis</name>
    <dbReference type="NCBI Taxonomy" id="373"/>
    <lineage>
        <taxon>Bacteria</taxon>
        <taxon>Pseudomonadati</taxon>
        <taxon>Pseudomonadota</taxon>
        <taxon>Alphaproteobacteria</taxon>
        <taxon>Hyphomicrobiales</taxon>
        <taxon>Rhizobiaceae</taxon>
        <taxon>Rhizobium/Agrobacterium group</taxon>
        <taxon>Agrobacterium</taxon>
    </lineage>
</organism>
<name>A0ABW9TH71_AGRVI</name>
<proteinExistence type="predicted"/>
<dbReference type="Proteomes" id="UP000179454">
    <property type="component" value="Unassembled WGS sequence"/>
</dbReference>
<keyword evidence="2" id="KW-1185">Reference proteome</keyword>
<sequence length="80" mass="8620">MAGNLGSRVDLDVVSQGVTAWFRFYELDPDEQSIEVLARAAGELYVGGYHSADDLATSLIGTYIGRWSLMVNAPTSASVH</sequence>
<accession>A0ABW9TH71</accession>
<reference evidence="1" key="1">
    <citation type="submission" date="2019-11" db="EMBL/GenBank/DDBJ databases">
        <title>Whole-genome sequencing of Allorhizobium vitis.</title>
        <authorList>
            <person name="Gan H.M."/>
            <person name="Savka M.A."/>
        </authorList>
    </citation>
    <scope>NUCLEOTIDE SEQUENCE [LARGE SCALE GENOMIC DNA]</scope>
    <source>
        <strain evidence="1">T1/7</strain>
    </source>
</reference>